<proteinExistence type="predicted"/>
<comment type="caution">
    <text evidence="2">The sequence shown here is derived from an EMBL/GenBank/DDBJ whole genome shotgun (WGS) entry which is preliminary data.</text>
</comment>
<gene>
    <name evidence="2" type="ORF">CDAR_375801</name>
</gene>
<protein>
    <submittedName>
        <fullName evidence="2">Uncharacterized protein</fullName>
    </submittedName>
</protein>
<feature type="signal peptide" evidence="1">
    <location>
        <begin position="1"/>
        <end position="28"/>
    </location>
</feature>
<feature type="chain" id="PRO_5043842564" evidence="1">
    <location>
        <begin position="29"/>
        <end position="86"/>
    </location>
</feature>
<evidence type="ECO:0000313" key="2">
    <source>
        <dbReference type="EMBL" id="GIY28753.1"/>
    </source>
</evidence>
<keyword evidence="3" id="KW-1185">Reference proteome</keyword>
<organism evidence="2 3">
    <name type="scientific">Caerostris darwini</name>
    <dbReference type="NCBI Taxonomy" id="1538125"/>
    <lineage>
        <taxon>Eukaryota</taxon>
        <taxon>Metazoa</taxon>
        <taxon>Ecdysozoa</taxon>
        <taxon>Arthropoda</taxon>
        <taxon>Chelicerata</taxon>
        <taxon>Arachnida</taxon>
        <taxon>Araneae</taxon>
        <taxon>Araneomorphae</taxon>
        <taxon>Entelegynae</taxon>
        <taxon>Araneoidea</taxon>
        <taxon>Araneidae</taxon>
        <taxon>Caerostris</taxon>
    </lineage>
</organism>
<accession>A0AAV4S3L1</accession>
<dbReference type="AlphaFoldDB" id="A0AAV4S3L1"/>
<evidence type="ECO:0000256" key="1">
    <source>
        <dbReference type="SAM" id="SignalP"/>
    </source>
</evidence>
<dbReference type="Proteomes" id="UP001054837">
    <property type="component" value="Unassembled WGS sequence"/>
</dbReference>
<dbReference type="EMBL" id="BPLQ01007213">
    <property type="protein sequence ID" value="GIY28753.1"/>
    <property type="molecule type" value="Genomic_DNA"/>
</dbReference>
<keyword evidence="1" id="KW-0732">Signal</keyword>
<name>A0AAV4S3L1_9ARAC</name>
<evidence type="ECO:0000313" key="3">
    <source>
        <dbReference type="Proteomes" id="UP001054837"/>
    </source>
</evidence>
<reference evidence="2 3" key="1">
    <citation type="submission" date="2021-06" db="EMBL/GenBank/DDBJ databases">
        <title>Caerostris darwini draft genome.</title>
        <authorList>
            <person name="Kono N."/>
            <person name="Arakawa K."/>
        </authorList>
    </citation>
    <scope>NUCLEOTIDE SEQUENCE [LARGE SCALE GENOMIC DNA]</scope>
</reference>
<sequence length="86" mass="9684">MRTRVCLLHTHTNTLSLLDCLLAGSVLGRPTLSLLMKQRVDPDVLYSRLQEFDADFVNATLSVKIPQMCISPVQIDDELLRRVTGM</sequence>